<dbReference type="InterPro" id="IPR052155">
    <property type="entry name" value="Biofilm_reg_signaling"/>
</dbReference>
<keyword evidence="1" id="KW-1133">Transmembrane helix</keyword>
<accession>A0A2T3QKS4</accession>
<dbReference type="InterPro" id="IPR043128">
    <property type="entry name" value="Rev_trsase/Diguanyl_cyclase"/>
</dbReference>
<dbReference type="PROSITE" id="PS50885">
    <property type="entry name" value="HAMP"/>
    <property type="match status" value="1"/>
</dbReference>
<dbReference type="EMBL" id="UATL01000001">
    <property type="protein sequence ID" value="SPY28656.1"/>
    <property type="molecule type" value="Genomic_DNA"/>
</dbReference>
<dbReference type="NCBIfam" id="TIGR00254">
    <property type="entry name" value="GGDEF"/>
    <property type="match status" value="1"/>
</dbReference>
<name>A0A2T3QKS4_PHODM</name>
<dbReference type="GO" id="GO:0016020">
    <property type="term" value="C:membrane"/>
    <property type="evidence" value="ECO:0007669"/>
    <property type="project" value="InterPro"/>
</dbReference>
<dbReference type="InterPro" id="IPR003660">
    <property type="entry name" value="HAMP_dom"/>
</dbReference>
<dbReference type="SUPFAM" id="SSF55785">
    <property type="entry name" value="PYP-like sensor domain (PAS domain)"/>
    <property type="match status" value="2"/>
</dbReference>
<dbReference type="Gene3D" id="3.30.70.270">
    <property type="match status" value="1"/>
</dbReference>
<dbReference type="GO" id="GO:0071111">
    <property type="term" value="F:cyclic-guanylate-specific phosphodiesterase activity"/>
    <property type="evidence" value="ECO:0007669"/>
    <property type="project" value="UniProtKB-EC"/>
</dbReference>
<dbReference type="InterPro" id="IPR000014">
    <property type="entry name" value="PAS"/>
</dbReference>
<dbReference type="SMART" id="SM00304">
    <property type="entry name" value="HAMP"/>
    <property type="match status" value="1"/>
</dbReference>
<dbReference type="SMART" id="SM00091">
    <property type="entry name" value="PAS"/>
    <property type="match status" value="2"/>
</dbReference>
<dbReference type="Gene3D" id="3.30.450.20">
    <property type="entry name" value="PAS domain"/>
    <property type="match status" value="2"/>
</dbReference>
<gene>
    <name evidence="2" type="primary">gmr_4</name>
    <name evidence="2" type="ORF">NCTC11647_01754</name>
</gene>
<dbReference type="Pfam" id="PF00990">
    <property type="entry name" value="GGDEF"/>
    <property type="match status" value="1"/>
</dbReference>
<dbReference type="CDD" id="cd01949">
    <property type="entry name" value="GGDEF"/>
    <property type="match status" value="1"/>
</dbReference>
<keyword evidence="2" id="KW-0378">Hydrolase</keyword>
<sequence>MKLLWPSSLSLSQRLFLPMLSFVVILFIVFQTISYYKYVGNAEKNLLNRVTILATGIGTNLTAAIQFDDELAGAEILSAFKADPSITSVEVVLPNKPYPFASFQQTNSTVSEKLSDNDWQQIQTYTVNHHSLYLVLPIQLEQQTIAHMRLTVSLSDMVAMQYYQIKISGWMLLSLIVVSSLLLLRLQRWVTQPISSLHSAMLNIINNDQNQQVEITSLHQDEVGKLVSCFNTMIDKLNQREEQIHNSLTQLNNEKAFANNVIASVQHALIVTDLNGIIILANNSCSKVFGLTPNQLLQRPIISIIKPLEPLVFNNALHAALKGQQHFKGEAIRSAGNTALSMYHIVSHPLPHKQQILFSIEDITEKSQAEANQRMAAQIFENSQDAILLLDGSGHIILVNPALCRLFGVDEHQILKRHYHCLLTNSDYHQLKRSIREALLFTQQWQGEGCIYNQKTKTKIPLFLKINKIIDKDSQETHISVVASDLSSAKEVQRLAQIAHHDALTHLPNRHHLHQHLSQLLTAPREHNVAVLFIDLDGFKNVNDIYGHNIGDKALKIVAKKLLLSTRQNDLVARLAGDEFIVVLNQVTNKTLIEQICNRILNALSTPMNIHSYHVEIGASIGFYTIPPNETTNIDDILSFADIAMYQSKIAGKGRFTEYRKDLFTQVTSKYETEHE</sequence>
<dbReference type="InterPro" id="IPR035965">
    <property type="entry name" value="PAS-like_dom_sf"/>
</dbReference>
<dbReference type="Pfam" id="PF17152">
    <property type="entry name" value="CHASE8"/>
    <property type="match status" value="1"/>
</dbReference>
<dbReference type="RefSeq" id="WP_005298617.1">
    <property type="nucleotide sequence ID" value="NZ_PYOG01000007.1"/>
</dbReference>
<evidence type="ECO:0000313" key="3">
    <source>
        <dbReference type="Proteomes" id="UP000251647"/>
    </source>
</evidence>
<dbReference type="Gene3D" id="6.10.340.10">
    <property type="match status" value="1"/>
</dbReference>
<dbReference type="OrthoDB" id="9812260at2"/>
<dbReference type="NCBIfam" id="TIGR00229">
    <property type="entry name" value="sensory_box"/>
    <property type="match status" value="2"/>
</dbReference>
<keyword evidence="1" id="KW-0472">Membrane</keyword>
<dbReference type="PANTHER" id="PTHR44757:SF2">
    <property type="entry name" value="BIOFILM ARCHITECTURE MAINTENANCE PROTEIN MBAA"/>
    <property type="match status" value="1"/>
</dbReference>
<evidence type="ECO:0000313" key="2">
    <source>
        <dbReference type="EMBL" id="SPY28656.1"/>
    </source>
</evidence>
<dbReference type="InterPro" id="IPR029787">
    <property type="entry name" value="Nucleotide_cyclase"/>
</dbReference>
<dbReference type="Pfam" id="PF13426">
    <property type="entry name" value="PAS_9"/>
    <property type="match status" value="1"/>
</dbReference>
<dbReference type="SUPFAM" id="SSF158472">
    <property type="entry name" value="HAMP domain-like"/>
    <property type="match status" value="1"/>
</dbReference>
<organism evidence="2 3">
    <name type="scientific">Photobacterium damselae</name>
    <dbReference type="NCBI Taxonomy" id="38293"/>
    <lineage>
        <taxon>Bacteria</taxon>
        <taxon>Pseudomonadati</taxon>
        <taxon>Pseudomonadota</taxon>
        <taxon>Gammaproteobacteria</taxon>
        <taxon>Vibrionales</taxon>
        <taxon>Vibrionaceae</taxon>
        <taxon>Photobacterium</taxon>
    </lineage>
</organism>
<reference evidence="2 3" key="1">
    <citation type="submission" date="2018-06" db="EMBL/GenBank/DDBJ databases">
        <authorList>
            <consortium name="Pathogen Informatics"/>
            <person name="Doyle S."/>
        </authorList>
    </citation>
    <scope>NUCLEOTIDE SEQUENCE [LARGE SCALE GENOMIC DNA]</scope>
    <source>
        <strain evidence="2 3">NCTC11647</strain>
    </source>
</reference>
<dbReference type="Pfam" id="PF00989">
    <property type="entry name" value="PAS"/>
    <property type="match status" value="1"/>
</dbReference>
<proteinExistence type="predicted"/>
<dbReference type="InterPro" id="IPR000160">
    <property type="entry name" value="GGDEF_dom"/>
</dbReference>
<keyword evidence="1" id="KW-0812">Transmembrane</keyword>
<dbReference type="GO" id="GO:0007165">
    <property type="term" value="P:signal transduction"/>
    <property type="evidence" value="ECO:0007669"/>
    <property type="project" value="InterPro"/>
</dbReference>
<dbReference type="SUPFAM" id="SSF55073">
    <property type="entry name" value="Nucleotide cyclase"/>
    <property type="match status" value="1"/>
</dbReference>
<dbReference type="PANTHER" id="PTHR44757">
    <property type="entry name" value="DIGUANYLATE CYCLASE DGCP"/>
    <property type="match status" value="1"/>
</dbReference>
<feature type="transmembrane region" description="Helical" evidence="1">
    <location>
        <begin position="167"/>
        <end position="186"/>
    </location>
</feature>
<protein>
    <submittedName>
        <fullName evidence="2">Cyclic di-GMP phosphodiesterase Gmr</fullName>
        <ecNumber evidence="2">3.1.4.52</ecNumber>
    </submittedName>
</protein>
<dbReference type="SMART" id="SM00267">
    <property type="entry name" value="GGDEF"/>
    <property type="match status" value="1"/>
</dbReference>
<dbReference type="CDD" id="cd00130">
    <property type="entry name" value="PAS"/>
    <property type="match status" value="2"/>
</dbReference>
<dbReference type="CDD" id="cd06225">
    <property type="entry name" value="HAMP"/>
    <property type="match status" value="1"/>
</dbReference>
<dbReference type="InterPro" id="IPR013767">
    <property type="entry name" value="PAS_fold"/>
</dbReference>
<dbReference type="PROSITE" id="PS50887">
    <property type="entry name" value="GGDEF"/>
    <property type="match status" value="1"/>
</dbReference>
<dbReference type="AlphaFoldDB" id="A0A2T3QKS4"/>
<dbReference type="PROSITE" id="PS50112">
    <property type="entry name" value="PAS"/>
    <property type="match status" value="2"/>
</dbReference>
<dbReference type="GO" id="GO:0006355">
    <property type="term" value="P:regulation of DNA-templated transcription"/>
    <property type="evidence" value="ECO:0007669"/>
    <property type="project" value="InterPro"/>
</dbReference>
<dbReference type="Proteomes" id="UP000251647">
    <property type="component" value="Unassembled WGS sequence"/>
</dbReference>
<dbReference type="InterPro" id="IPR033417">
    <property type="entry name" value="CHASE8"/>
</dbReference>
<evidence type="ECO:0000256" key="1">
    <source>
        <dbReference type="SAM" id="Phobius"/>
    </source>
</evidence>
<dbReference type="EC" id="3.1.4.52" evidence="2"/>
<feature type="transmembrane region" description="Helical" evidence="1">
    <location>
        <begin position="15"/>
        <end position="36"/>
    </location>
</feature>